<evidence type="ECO:0000256" key="12">
    <source>
        <dbReference type="ARBA" id="ARBA00023180"/>
    </source>
</evidence>
<evidence type="ECO:0000256" key="6">
    <source>
        <dbReference type="ARBA" id="ARBA00022989"/>
    </source>
</evidence>
<evidence type="ECO:0000256" key="5">
    <source>
        <dbReference type="ARBA" id="ARBA00022692"/>
    </source>
</evidence>
<organism evidence="20 21">
    <name type="scientific">Ooceraea biroi</name>
    <name type="common">Clonal raider ant</name>
    <name type="synonym">Cerapachys biroi</name>
    <dbReference type="NCBI Taxonomy" id="2015173"/>
    <lineage>
        <taxon>Eukaryota</taxon>
        <taxon>Metazoa</taxon>
        <taxon>Ecdysozoa</taxon>
        <taxon>Arthropoda</taxon>
        <taxon>Hexapoda</taxon>
        <taxon>Insecta</taxon>
        <taxon>Pterygota</taxon>
        <taxon>Neoptera</taxon>
        <taxon>Endopterygota</taxon>
        <taxon>Hymenoptera</taxon>
        <taxon>Apocrita</taxon>
        <taxon>Aculeata</taxon>
        <taxon>Formicoidea</taxon>
        <taxon>Formicidae</taxon>
        <taxon>Dorylinae</taxon>
        <taxon>Ooceraea</taxon>
    </lineage>
</organism>
<evidence type="ECO:0000256" key="4">
    <source>
        <dbReference type="ARBA" id="ARBA00022475"/>
    </source>
</evidence>
<reference evidence="20 21" key="1">
    <citation type="journal article" date="2014" name="Curr. Biol.">
        <title>The genome of the clonal raider ant Cerapachys biroi.</title>
        <authorList>
            <person name="Oxley P.R."/>
            <person name="Ji L."/>
            <person name="Fetter-Pruneda I."/>
            <person name="McKenzie S.K."/>
            <person name="Li C."/>
            <person name="Hu H."/>
            <person name="Zhang G."/>
            <person name="Kronauer D.J."/>
        </authorList>
    </citation>
    <scope>NUCLEOTIDE SEQUENCE [LARGE SCALE GENOMIC DNA]</scope>
</reference>
<dbReference type="SUPFAM" id="SSF90112">
    <property type="entry name" value="Neurotransmitter-gated ion-channel transmembrane pore"/>
    <property type="match status" value="2"/>
</dbReference>
<sequence length="516" mass="58569">FFSFFVLESLCGHHEKRLLNNLLLNYNTLERPVANESEPLEVKFGITLQQIIDVDEKNQILTTNAWLKLEWTDYNLQWNQTEYGGVKDLRITPNKLWKPDILMYNSAEEGFDGTFQTNVVVTHNGSCLYVPPGIFKSTCKIDITWFPFDDQHCEMKFGSWTYDGNQLDLVLNSEEGGDLSNFIMNGEWYLIGMPGKKNTIMYQCCPEPYVDVTFTIQIRRRTLYYFFNLIVPCVLISSMALLGFTLPPDSGEKLTLGVTILLSLTVFLNLVAESMPTTSDAVPLIGVTILLSLTVFLNLVAETLPQVSDAIPLLGSYFNCIMFMVASSVVLTVLVLNYHHRSPDRYVMPNWVKLLFLQWLPCLLRMSRPGKKITKKTILMSNRMKELELQERSSKSLLANVLDIDDDFRHGNSAANPASGYIRSAYGTPLSARPATVEETSASLPLSGMQRELHTILKELQFITSRMKKADEDDEVISDWKFAAMVVDRLCLFIFTLFTLLATVVILCRAPHIIVQ</sequence>
<dbReference type="PROSITE" id="PS00236">
    <property type="entry name" value="NEUROTR_ION_CHANNEL"/>
    <property type="match status" value="1"/>
</dbReference>
<dbReference type="NCBIfam" id="TIGR00860">
    <property type="entry name" value="LIC"/>
    <property type="match status" value="1"/>
</dbReference>
<evidence type="ECO:0000313" key="20">
    <source>
        <dbReference type="EMBL" id="EZA57586.1"/>
    </source>
</evidence>
<evidence type="ECO:0000256" key="16">
    <source>
        <dbReference type="ARBA" id="ARBA00034104"/>
    </source>
</evidence>
<dbReference type="FunFam" id="2.70.170.10:FF:000016">
    <property type="entry name" value="Nicotinic acetylcholine receptor subunit"/>
    <property type="match status" value="1"/>
</dbReference>
<dbReference type="GO" id="GO:0045211">
    <property type="term" value="C:postsynaptic membrane"/>
    <property type="evidence" value="ECO:0007669"/>
    <property type="project" value="UniProtKB-SubCell"/>
</dbReference>
<feature type="transmembrane region" description="Helical" evidence="17">
    <location>
        <begin position="254"/>
        <end position="272"/>
    </location>
</feature>
<dbReference type="PRINTS" id="PR00252">
    <property type="entry name" value="NRIONCHANNEL"/>
</dbReference>
<feature type="transmembrane region" description="Helical" evidence="17">
    <location>
        <begin position="284"/>
        <end position="301"/>
    </location>
</feature>
<keyword evidence="14" id="KW-1071">Ligand-gated ion channel</keyword>
<keyword evidence="15 17" id="KW-0407">Ion channel</keyword>
<dbReference type="InterPro" id="IPR036719">
    <property type="entry name" value="Neuro-gated_channel_TM_sf"/>
</dbReference>
<keyword evidence="12" id="KW-0325">Glycoprotein</keyword>
<protein>
    <submittedName>
        <fullName evidence="20">Neuronal acetylcholine receptor subunit alpha-7</fullName>
    </submittedName>
</protein>
<proteinExistence type="inferred from homology"/>
<comment type="function">
    <text evidence="1">After binding acetylcholine, the AChR responds by an extensive change in conformation that affects all subunits and leads to opening of an ion-conducting channel across the plasma membrane.</text>
</comment>
<evidence type="ECO:0000256" key="7">
    <source>
        <dbReference type="ARBA" id="ARBA00023018"/>
    </source>
</evidence>
<keyword evidence="4" id="KW-1003">Cell membrane</keyword>
<dbReference type="GO" id="GO:0022848">
    <property type="term" value="F:acetylcholine-gated monoatomic cation-selective channel activity"/>
    <property type="evidence" value="ECO:0007669"/>
    <property type="project" value="InterPro"/>
</dbReference>
<keyword evidence="5 17" id="KW-0812">Transmembrane</keyword>
<evidence type="ECO:0000256" key="1">
    <source>
        <dbReference type="ARBA" id="ARBA00003328"/>
    </source>
</evidence>
<dbReference type="CDD" id="cd19051">
    <property type="entry name" value="LGIC_TM_cation"/>
    <property type="match status" value="1"/>
</dbReference>
<feature type="transmembrane region" description="Helical" evidence="17">
    <location>
        <begin position="490"/>
        <end position="514"/>
    </location>
</feature>
<dbReference type="Gene3D" id="2.70.170.10">
    <property type="entry name" value="Neurotransmitter-gated ion-channel ligand-binding domain"/>
    <property type="match status" value="1"/>
</dbReference>
<evidence type="ECO:0000256" key="2">
    <source>
        <dbReference type="ARBA" id="ARBA00009237"/>
    </source>
</evidence>
<feature type="transmembrane region" description="Helical" evidence="17">
    <location>
        <begin position="223"/>
        <end position="242"/>
    </location>
</feature>
<dbReference type="InterPro" id="IPR006201">
    <property type="entry name" value="Neur_channel"/>
</dbReference>
<evidence type="ECO:0000256" key="15">
    <source>
        <dbReference type="ARBA" id="ARBA00023303"/>
    </source>
</evidence>
<dbReference type="Pfam" id="PF02931">
    <property type="entry name" value="Neur_chan_LBD"/>
    <property type="match status" value="1"/>
</dbReference>
<dbReference type="FunFam" id="1.20.58.390:FF:000064">
    <property type="entry name" value="Neuronal acetylcholine receptor subunit alpha-7"/>
    <property type="match status" value="1"/>
</dbReference>
<keyword evidence="13" id="KW-0628">Postsynaptic cell membrane</keyword>
<keyword evidence="11 20" id="KW-0675">Receptor</keyword>
<evidence type="ECO:0000256" key="3">
    <source>
        <dbReference type="ARBA" id="ARBA00022448"/>
    </source>
</evidence>
<accession>A0A026WPL2</accession>
<comment type="subcellular location">
    <subcellularLocation>
        <location evidence="16">Postsynaptic cell membrane</location>
        <topology evidence="16">Multi-pass membrane protein</topology>
    </subcellularLocation>
</comment>
<feature type="transmembrane region" description="Helical" evidence="17">
    <location>
        <begin position="313"/>
        <end position="336"/>
    </location>
</feature>
<evidence type="ECO:0000256" key="8">
    <source>
        <dbReference type="ARBA" id="ARBA00023065"/>
    </source>
</evidence>
<dbReference type="InterPro" id="IPR002394">
    <property type="entry name" value="Nicotinic_acetylcholine_rcpt"/>
</dbReference>
<keyword evidence="8 17" id="KW-0406">Ion transport</keyword>
<evidence type="ECO:0000256" key="14">
    <source>
        <dbReference type="ARBA" id="ARBA00023286"/>
    </source>
</evidence>
<dbReference type="InterPro" id="IPR006029">
    <property type="entry name" value="Neurotrans-gated_channel_TM"/>
</dbReference>
<dbReference type="Gene3D" id="1.20.58.390">
    <property type="entry name" value="Neurotransmitter-gated ion-channel transmembrane domain"/>
    <property type="match status" value="3"/>
</dbReference>
<evidence type="ECO:0000259" key="18">
    <source>
        <dbReference type="Pfam" id="PF02931"/>
    </source>
</evidence>
<dbReference type="InterPro" id="IPR038050">
    <property type="entry name" value="Neuro_actylchol_rec"/>
</dbReference>
<dbReference type="AlphaFoldDB" id="A0A026WPL2"/>
<evidence type="ECO:0000256" key="13">
    <source>
        <dbReference type="ARBA" id="ARBA00023257"/>
    </source>
</evidence>
<keyword evidence="21" id="KW-1185">Reference proteome</keyword>
<keyword evidence="3 17" id="KW-0813">Transport</keyword>
<dbReference type="InterPro" id="IPR036734">
    <property type="entry name" value="Neur_chan_lig-bd_sf"/>
</dbReference>
<dbReference type="OMA" id="NDYNLVW"/>
<dbReference type="GO" id="GO:0004888">
    <property type="term" value="F:transmembrane signaling receptor activity"/>
    <property type="evidence" value="ECO:0007669"/>
    <property type="project" value="InterPro"/>
</dbReference>
<keyword evidence="7" id="KW-0770">Synapse</keyword>
<dbReference type="SUPFAM" id="SSF63712">
    <property type="entry name" value="Nicotinic receptor ligand binding domain-like"/>
    <property type="match status" value="1"/>
</dbReference>
<evidence type="ECO:0000256" key="10">
    <source>
        <dbReference type="ARBA" id="ARBA00023157"/>
    </source>
</evidence>
<dbReference type="InterPro" id="IPR006202">
    <property type="entry name" value="Neur_chan_lig-bd"/>
</dbReference>
<evidence type="ECO:0000256" key="9">
    <source>
        <dbReference type="ARBA" id="ARBA00023136"/>
    </source>
</evidence>
<dbReference type="PANTHER" id="PTHR18945">
    <property type="entry name" value="NEUROTRANSMITTER GATED ION CHANNEL"/>
    <property type="match status" value="1"/>
</dbReference>
<comment type="similarity">
    <text evidence="2">Belongs to the ligand-gated ion channel (TC 1.A.9) family. Acetylcholine receptor (TC 1.A.9.1) subfamily.</text>
</comment>
<dbReference type="OrthoDB" id="5975154at2759"/>
<keyword evidence="9 17" id="KW-0472">Membrane</keyword>
<evidence type="ECO:0000313" key="21">
    <source>
        <dbReference type="Proteomes" id="UP000053097"/>
    </source>
</evidence>
<feature type="domain" description="Neurotransmitter-gated ion-channel transmembrane" evidence="19">
    <location>
        <begin position="286"/>
        <end position="507"/>
    </location>
</feature>
<evidence type="ECO:0000259" key="19">
    <source>
        <dbReference type="Pfam" id="PF02932"/>
    </source>
</evidence>
<evidence type="ECO:0000256" key="11">
    <source>
        <dbReference type="ARBA" id="ARBA00023170"/>
    </source>
</evidence>
<dbReference type="Proteomes" id="UP000053097">
    <property type="component" value="Unassembled WGS sequence"/>
</dbReference>
<evidence type="ECO:0000256" key="17">
    <source>
        <dbReference type="RuleBase" id="RU000687"/>
    </source>
</evidence>
<feature type="non-terminal residue" evidence="20">
    <location>
        <position position="1"/>
    </location>
</feature>
<dbReference type="CDD" id="cd18997">
    <property type="entry name" value="LGIC_ECD_nAChR"/>
    <property type="match status" value="1"/>
</dbReference>
<dbReference type="PRINTS" id="PR00254">
    <property type="entry name" value="NICOTINICR"/>
</dbReference>
<keyword evidence="6 17" id="KW-1133">Transmembrane helix</keyword>
<gene>
    <name evidence="20" type="ORF">X777_02126</name>
</gene>
<name>A0A026WPL2_OOCBI</name>
<feature type="domain" description="Neurotransmitter-gated ion-channel ligand-binding" evidence="18">
    <location>
        <begin position="15"/>
        <end position="222"/>
    </location>
</feature>
<dbReference type="InterPro" id="IPR018000">
    <property type="entry name" value="Neurotransmitter_ion_chnl_CS"/>
</dbReference>
<keyword evidence="10" id="KW-1015">Disulfide bond</keyword>
<dbReference type="Pfam" id="PF02932">
    <property type="entry name" value="Neur_chan_memb"/>
    <property type="match status" value="1"/>
</dbReference>
<dbReference type="EMBL" id="KK107144">
    <property type="protein sequence ID" value="EZA57586.1"/>
    <property type="molecule type" value="Genomic_DNA"/>
</dbReference>